<dbReference type="Proteomes" id="UP001144673">
    <property type="component" value="Chromosome 6"/>
</dbReference>
<evidence type="ECO:0000313" key="2">
    <source>
        <dbReference type="Proteomes" id="UP001144673"/>
    </source>
</evidence>
<accession>A0A9W8QJE1</accession>
<name>A0A9W8QJE1_AKAMU</name>
<sequence>MGLDTLPAEILQQVLGLVFPRNWLESPHIRTKLTLKLVCKYVDQNIRRDVFGKLDIDLIATVLASDMNDEMVTRLLVEIVKVAGKNENALVSFIRDAVQCTLRLTGDGSHDGNKLGD</sequence>
<proteinExistence type="predicted"/>
<gene>
    <name evidence="1" type="ORF">LMH87_001187</name>
</gene>
<dbReference type="RefSeq" id="XP_056056092.1">
    <property type="nucleotide sequence ID" value="XM_056199224.1"/>
</dbReference>
<dbReference type="AlphaFoldDB" id="A0A9W8QJE1"/>
<evidence type="ECO:0008006" key="3">
    <source>
        <dbReference type="Google" id="ProtNLM"/>
    </source>
</evidence>
<dbReference type="EMBL" id="JAJHUN010000007">
    <property type="protein sequence ID" value="KAJ4155968.1"/>
    <property type="molecule type" value="Genomic_DNA"/>
</dbReference>
<keyword evidence="2" id="KW-1185">Reference proteome</keyword>
<reference evidence="1" key="1">
    <citation type="journal article" date="2023" name="Access Microbiol">
        <title>De-novo genome assembly for Akanthomyces muscarius, a biocontrol agent of insect agricultural pests.</title>
        <authorList>
            <person name="Erdos Z."/>
            <person name="Studholme D.J."/>
            <person name="Raymond B."/>
            <person name="Sharma M."/>
        </authorList>
    </citation>
    <scope>NUCLEOTIDE SEQUENCE</scope>
    <source>
        <strain evidence="1">Ve6</strain>
    </source>
</reference>
<dbReference type="KEGG" id="amus:LMH87_001187"/>
<evidence type="ECO:0000313" key="1">
    <source>
        <dbReference type="EMBL" id="KAJ4155968.1"/>
    </source>
</evidence>
<protein>
    <recommendedName>
        <fullName evidence="3">F-box domain-containing protein</fullName>
    </recommendedName>
</protein>
<comment type="caution">
    <text evidence="1">The sequence shown here is derived from an EMBL/GenBank/DDBJ whole genome shotgun (WGS) entry which is preliminary data.</text>
</comment>
<dbReference type="GeneID" id="80888346"/>
<organism evidence="1 2">
    <name type="scientific">Akanthomyces muscarius</name>
    <name type="common">Entomopathogenic fungus</name>
    <name type="synonym">Lecanicillium muscarium</name>
    <dbReference type="NCBI Taxonomy" id="2231603"/>
    <lineage>
        <taxon>Eukaryota</taxon>
        <taxon>Fungi</taxon>
        <taxon>Dikarya</taxon>
        <taxon>Ascomycota</taxon>
        <taxon>Pezizomycotina</taxon>
        <taxon>Sordariomycetes</taxon>
        <taxon>Hypocreomycetidae</taxon>
        <taxon>Hypocreales</taxon>
        <taxon>Cordycipitaceae</taxon>
        <taxon>Akanthomyces</taxon>
    </lineage>
</organism>